<dbReference type="AlphaFoldDB" id="A0A0X3TVR2"/>
<dbReference type="OrthoDB" id="111944at2"/>
<dbReference type="RefSeq" id="WP_068334199.1">
    <property type="nucleotide sequence ID" value="NZ_LQBP01000003.1"/>
</dbReference>
<dbReference type="EMBL" id="LQBP01000003">
    <property type="protein sequence ID" value="KUJ79778.1"/>
    <property type="molecule type" value="Genomic_DNA"/>
</dbReference>
<sequence length="139" mass="15636">MYLAKFNDQFCAVADIQKTEFAEKFPLLDRGAVHAQWKKGSWQITRIGDIWKRTGKIFSVPYDGADAYPSFQFDADGTPLPLMQEVLKALPPEMTQWQRAFWLTSAMPELDGGLPIHCIRSGDRRVVEVAAKAGTGFLN</sequence>
<accession>A0A0X3TVR2</accession>
<proteinExistence type="predicted"/>
<organism evidence="1 2">
    <name type="scientific">Ruegeria profundi</name>
    <dbReference type="NCBI Taxonomy" id="1685378"/>
    <lineage>
        <taxon>Bacteria</taxon>
        <taxon>Pseudomonadati</taxon>
        <taxon>Pseudomonadota</taxon>
        <taxon>Alphaproteobacteria</taxon>
        <taxon>Rhodobacterales</taxon>
        <taxon>Roseobacteraceae</taxon>
        <taxon>Ruegeria</taxon>
    </lineage>
</organism>
<dbReference type="STRING" id="1685378.AVO44_06265"/>
<comment type="caution">
    <text evidence="1">The sequence shown here is derived from an EMBL/GenBank/DDBJ whole genome shotgun (WGS) entry which is preliminary data.</text>
</comment>
<protein>
    <recommendedName>
        <fullName evidence="3">Antitoxin Xre/MbcA/ParS-like toxin-binding domain-containing protein</fullName>
    </recommendedName>
</protein>
<name>A0A0X3TVR2_9RHOB</name>
<reference evidence="2" key="1">
    <citation type="submission" date="2015-12" db="EMBL/GenBank/DDBJ databases">
        <authorList>
            <person name="Zhang G."/>
            <person name="Stingl U."/>
        </authorList>
    </citation>
    <scope>NUCLEOTIDE SEQUENCE [LARGE SCALE GENOMIC DNA]</scope>
    <source>
        <strain evidence="2">ZGT108</strain>
    </source>
</reference>
<dbReference type="Proteomes" id="UP000053690">
    <property type="component" value="Unassembled WGS sequence"/>
</dbReference>
<gene>
    <name evidence="1" type="ORF">AVO44_06265</name>
</gene>
<keyword evidence="2" id="KW-1185">Reference proteome</keyword>
<evidence type="ECO:0008006" key="3">
    <source>
        <dbReference type="Google" id="ProtNLM"/>
    </source>
</evidence>
<evidence type="ECO:0000313" key="1">
    <source>
        <dbReference type="EMBL" id="KUJ79778.1"/>
    </source>
</evidence>
<evidence type="ECO:0000313" key="2">
    <source>
        <dbReference type="Proteomes" id="UP000053690"/>
    </source>
</evidence>